<keyword evidence="7 9" id="KW-0472">Membrane</keyword>
<organism evidence="10 11">
    <name type="scientific">Natrinema salifodinae</name>
    <dbReference type="NCBI Taxonomy" id="1202768"/>
    <lineage>
        <taxon>Archaea</taxon>
        <taxon>Methanobacteriati</taxon>
        <taxon>Methanobacteriota</taxon>
        <taxon>Stenosarchaea group</taxon>
        <taxon>Halobacteria</taxon>
        <taxon>Halobacteriales</taxon>
        <taxon>Natrialbaceae</taxon>
        <taxon>Natrinema</taxon>
    </lineage>
</organism>
<evidence type="ECO:0000313" key="10">
    <source>
        <dbReference type="EMBL" id="SEW30013.1"/>
    </source>
</evidence>
<dbReference type="PANTHER" id="PTHR42810">
    <property type="entry name" value="PURINE PERMEASE C1399.01C-RELATED"/>
    <property type="match status" value="1"/>
</dbReference>
<dbReference type="GO" id="GO:0005886">
    <property type="term" value="C:plasma membrane"/>
    <property type="evidence" value="ECO:0007669"/>
    <property type="project" value="UniProtKB-SubCell"/>
</dbReference>
<keyword evidence="11" id="KW-1185">Reference proteome</keyword>
<dbReference type="eggNOG" id="arCOG02805">
    <property type="taxonomic scope" value="Archaea"/>
</dbReference>
<evidence type="ECO:0000256" key="6">
    <source>
        <dbReference type="ARBA" id="ARBA00022989"/>
    </source>
</evidence>
<dbReference type="InterPro" id="IPR006043">
    <property type="entry name" value="NCS2"/>
</dbReference>
<name>A0A1I0QS28_9EURY</name>
<protein>
    <submittedName>
        <fullName evidence="10">Nucleobase:cation symporter-2, NCS2 family</fullName>
    </submittedName>
</protein>
<feature type="transmembrane region" description="Helical" evidence="9">
    <location>
        <begin position="414"/>
        <end position="434"/>
    </location>
</feature>
<dbReference type="STRING" id="1202768.SAMN05216285_3792"/>
<dbReference type="NCBIfam" id="TIGR00801">
    <property type="entry name" value="ncs2"/>
    <property type="match status" value="1"/>
</dbReference>
<evidence type="ECO:0000256" key="2">
    <source>
        <dbReference type="ARBA" id="ARBA00008821"/>
    </source>
</evidence>
<feature type="transmembrane region" description="Helical" evidence="9">
    <location>
        <begin position="354"/>
        <end position="374"/>
    </location>
</feature>
<gene>
    <name evidence="10" type="ORF">SAMN05216285_3792</name>
</gene>
<feature type="region of interest" description="Disordered" evidence="8">
    <location>
        <begin position="443"/>
        <end position="465"/>
    </location>
</feature>
<reference evidence="11" key="1">
    <citation type="submission" date="2016-10" db="EMBL/GenBank/DDBJ databases">
        <authorList>
            <person name="Varghese N."/>
        </authorList>
    </citation>
    <scope>NUCLEOTIDE SEQUENCE [LARGE SCALE GENOMIC DNA]</scope>
    <source>
        <strain evidence="11">CGMCC 1.12284</strain>
    </source>
</reference>
<dbReference type="EMBL" id="FOIS01000005">
    <property type="protein sequence ID" value="SEW30013.1"/>
    <property type="molecule type" value="Genomic_DNA"/>
</dbReference>
<keyword evidence="6 9" id="KW-1133">Transmembrane helix</keyword>
<keyword evidence="5 9" id="KW-0812">Transmembrane</keyword>
<dbReference type="InterPro" id="IPR006042">
    <property type="entry name" value="Xan_ur_permease"/>
</dbReference>
<keyword evidence="3" id="KW-0813">Transport</keyword>
<evidence type="ECO:0000256" key="9">
    <source>
        <dbReference type="SAM" id="Phobius"/>
    </source>
</evidence>
<dbReference type="Pfam" id="PF00860">
    <property type="entry name" value="Xan_ur_permease"/>
    <property type="match status" value="1"/>
</dbReference>
<dbReference type="Proteomes" id="UP000183275">
    <property type="component" value="Unassembled WGS sequence"/>
</dbReference>
<feature type="compositionally biased region" description="Acidic residues" evidence="8">
    <location>
        <begin position="443"/>
        <end position="453"/>
    </location>
</feature>
<keyword evidence="4" id="KW-1003">Cell membrane</keyword>
<sequence>MCYPMSPNDGSIDLAYELEDKPPMPKAVLLGLQHVAAMFVPTIAVAIIVAGAIGIGSGDTTYLIQMVLIFSGLATLVQVFPIGPVGARLPIVMGSSFAFVGAAISIGGQYGLDAVFGAIVIAALVEVLIGWQYKRVKQLFPPLVTGLIVMIIGLYLIPTGMDYAAGGAEAADYGAVHHLALAALVLGITVGMNLFMDGVWRILSILIGIVVGYAAAIAIGIVDFGAVANASWFALPRPGRFGFSLEPIAILTFVAIHITAAIESIGDMSGITAAEGRNPDDSEIRGGLIVDGLGSSLGAVFGAFPLTTFSQNVGIINFTGVMSRYVVGIGGVVLLGLGFIPKVSAVVATIPDSVLGGAVLVMFGMVMASGLRLIFLNERMNRRNMVIIAVSIGLGLGVELRPEIFESMPQGVDIFFGNAVIMTAIAAVLLNTLVPRPDGDYDVGLEEPIDGDDPSPHDPSVVQED</sequence>
<feature type="transmembrane region" description="Helical" evidence="9">
    <location>
        <begin position="139"/>
        <end position="157"/>
    </location>
</feature>
<dbReference type="InterPro" id="IPR017588">
    <property type="entry name" value="UacT-like"/>
</dbReference>
<accession>A0A1I0QS28</accession>
<evidence type="ECO:0000256" key="5">
    <source>
        <dbReference type="ARBA" id="ARBA00022692"/>
    </source>
</evidence>
<comment type="subcellular location">
    <subcellularLocation>
        <location evidence="1">Cell membrane</location>
        <topology evidence="1">Multi-pass membrane protein</topology>
    </subcellularLocation>
</comment>
<dbReference type="GO" id="GO:0042907">
    <property type="term" value="F:xanthine transmembrane transporter activity"/>
    <property type="evidence" value="ECO:0007669"/>
    <property type="project" value="TreeGrafter"/>
</dbReference>
<feature type="transmembrane region" description="Helical" evidence="9">
    <location>
        <begin position="177"/>
        <end position="195"/>
    </location>
</feature>
<dbReference type="AlphaFoldDB" id="A0A1I0QS28"/>
<evidence type="ECO:0000256" key="7">
    <source>
        <dbReference type="ARBA" id="ARBA00023136"/>
    </source>
</evidence>
<proteinExistence type="inferred from homology"/>
<evidence type="ECO:0000256" key="4">
    <source>
        <dbReference type="ARBA" id="ARBA00022475"/>
    </source>
</evidence>
<evidence type="ECO:0000256" key="1">
    <source>
        <dbReference type="ARBA" id="ARBA00004651"/>
    </source>
</evidence>
<dbReference type="PANTHER" id="PTHR42810:SF2">
    <property type="entry name" value="PURINE PERMEASE C1399.01C-RELATED"/>
    <property type="match status" value="1"/>
</dbReference>
<evidence type="ECO:0000313" key="11">
    <source>
        <dbReference type="Proteomes" id="UP000183275"/>
    </source>
</evidence>
<comment type="similarity">
    <text evidence="2">Belongs to the nucleobase:cation symporter-2 (NCS2) (TC 2.A.40) family.</text>
</comment>
<feature type="transmembrane region" description="Helical" evidence="9">
    <location>
        <begin position="62"/>
        <end position="82"/>
    </location>
</feature>
<dbReference type="NCBIfam" id="TIGR03173">
    <property type="entry name" value="pbuX"/>
    <property type="match status" value="1"/>
</dbReference>
<evidence type="ECO:0000256" key="8">
    <source>
        <dbReference type="SAM" id="MobiDB-lite"/>
    </source>
</evidence>
<evidence type="ECO:0000256" key="3">
    <source>
        <dbReference type="ARBA" id="ARBA00022448"/>
    </source>
</evidence>
<feature type="transmembrane region" description="Helical" evidence="9">
    <location>
        <begin position="202"/>
        <end position="221"/>
    </location>
</feature>
<dbReference type="PROSITE" id="PS01116">
    <property type="entry name" value="XANTH_URACIL_PERMASE"/>
    <property type="match status" value="1"/>
</dbReference>
<dbReference type="NCBIfam" id="NF037981">
    <property type="entry name" value="NCS2_1"/>
    <property type="match status" value="1"/>
</dbReference>
<feature type="transmembrane region" description="Helical" evidence="9">
    <location>
        <begin position="35"/>
        <end position="56"/>
    </location>
</feature>
<feature type="transmembrane region" description="Helical" evidence="9">
    <location>
        <begin position="114"/>
        <end position="132"/>
    </location>
</feature>
<feature type="transmembrane region" description="Helical" evidence="9">
    <location>
        <begin position="325"/>
        <end position="348"/>
    </location>
</feature>